<dbReference type="GO" id="GO:0047661">
    <property type="term" value="F:amino-acid racemase activity"/>
    <property type="evidence" value="ECO:0007669"/>
    <property type="project" value="InterPro"/>
</dbReference>
<dbReference type="InterPro" id="IPR052186">
    <property type="entry name" value="Hydantoin_racemase-like"/>
</dbReference>
<dbReference type="Proteomes" id="UP000322545">
    <property type="component" value="Unassembled WGS sequence"/>
</dbReference>
<evidence type="ECO:0000256" key="1">
    <source>
        <dbReference type="ARBA" id="ARBA00038414"/>
    </source>
</evidence>
<dbReference type="Pfam" id="PF01177">
    <property type="entry name" value="Asp_Glu_race"/>
    <property type="match status" value="1"/>
</dbReference>
<dbReference type="InterPro" id="IPR015942">
    <property type="entry name" value="Asp/Glu/hydantoin_racemase"/>
</dbReference>
<dbReference type="Gene3D" id="3.40.50.12500">
    <property type="match status" value="1"/>
</dbReference>
<evidence type="ECO:0000313" key="3">
    <source>
        <dbReference type="Proteomes" id="UP000322545"/>
    </source>
</evidence>
<dbReference type="EMBL" id="FRCB01000003">
    <property type="protein sequence ID" value="SHL92660.1"/>
    <property type="molecule type" value="Genomic_DNA"/>
</dbReference>
<dbReference type="InterPro" id="IPR053714">
    <property type="entry name" value="Iso_Racemase_Enz_sf"/>
</dbReference>
<dbReference type="RefSeq" id="WP_149779181.1">
    <property type="nucleotide sequence ID" value="NZ_FRCB01000003.1"/>
</dbReference>
<dbReference type="PANTHER" id="PTHR28047">
    <property type="entry name" value="PROTEIN DCG1"/>
    <property type="match status" value="1"/>
</dbReference>
<dbReference type="PANTHER" id="PTHR28047:SF5">
    <property type="entry name" value="PROTEIN DCG1"/>
    <property type="match status" value="1"/>
</dbReference>
<proteinExistence type="inferred from homology"/>
<sequence>MSTRTTPRIAILNPNSTQRMTDEMVTSARSAIADMAEVIGLTNRQGPASIQGPEDAERCLEGLFAVVEEARAMGADAIVIGCFDDTGLATLRATAGVPVIGMGEAGCLAGSLAARSFAVVTSLDVAVPVITENIRVMRLENRCAGVHASGVPVLELNEGADSIRRVQEAVDRMADLHPGCSIVLGCGGMTTLAHKLRAPGTSRVIDPVVAAAHMCLAALA</sequence>
<gene>
    <name evidence="2" type="ORF">SAMN05443432_103414</name>
</gene>
<comment type="similarity">
    <text evidence="1">Belongs to the HyuE racemase family.</text>
</comment>
<dbReference type="AlphaFoldDB" id="A0A1M7ELU3"/>
<protein>
    <submittedName>
        <fullName evidence="2">Allantoin racemase</fullName>
    </submittedName>
</protein>
<reference evidence="2 3" key="1">
    <citation type="submission" date="2016-11" db="EMBL/GenBank/DDBJ databases">
        <authorList>
            <person name="Varghese N."/>
            <person name="Submissions S."/>
        </authorList>
    </citation>
    <scope>NUCLEOTIDE SEQUENCE [LARGE SCALE GENOMIC DNA]</scope>
    <source>
        <strain evidence="2 3">DSM 28249</strain>
    </source>
</reference>
<name>A0A1M7ELU3_9RHOB</name>
<evidence type="ECO:0000313" key="2">
    <source>
        <dbReference type="EMBL" id="SHL92660.1"/>
    </source>
</evidence>
<organism evidence="2 3">
    <name type="scientific">Roseovarius litoreus</name>
    <dbReference type="NCBI Taxonomy" id="1155722"/>
    <lineage>
        <taxon>Bacteria</taxon>
        <taxon>Pseudomonadati</taxon>
        <taxon>Pseudomonadota</taxon>
        <taxon>Alphaproteobacteria</taxon>
        <taxon>Rhodobacterales</taxon>
        <taxon>Roseobacteraceae</taxon>
        <taxon>Roseovarius</taxon>
    </lineage>
</organism>
<keyword evidence="3" id="KW-1185">Reference proteome</keyword>
<accession>A0A1M7ELU3</accession>